<evidence type="ECO:0000313" key="3">
    <source>
        <dbReference type="Proteomes" id="UP000800082"/>
    </source>
</evidence>
<evidence type="ECO:0000256" key="1">
    <source>
        <dbReference type="SAM" id="MobiDB-lite"/>
    </source>
</evidence>
<dbReference type="RefSeq" id="XP_033448508.1">
    <property type="nucleotide sequence ID" value="XM_033587630.1"/>
</dbReference>
<protein>
    <submittedName>
        <fullName evidence="2">Uncharacterized protein</fullName>
    </submittedName>
</protein>
<dbReference type="GeneID" id="54345276"/>
<proteinExistence type="predicted"/>
<gene>
    <name evidence="2" type="ORF">M421DRAFT_157215</name>
</gene>
<dbReference type="Proteomes" id="UP000800082">
    <property type="component" value="Unassembled WGS sequence"/>
</dbReference>
<keyword evidence="3" id="KW-1185">Reference proteome</keyword>
<reference evidence="2" key="1">
    <citation type="journal article" date="2020" name="Stud. Mycol.">
        <title>101 Dothideomycetes genomes: a test case for predicting lifestyles and emergence of pathogens.</title>
        <authorList>
            <person name="Haridas S."/>
            <person name="Albert R."/>
            <person name="Binder M."/>
            <person name="Bloem J."/>
            <person name="Labutti K."/>
            <person name="Salamov A."/>
            <person name="Andreopoulos B."/>
            <person name="Baker S."/>
            <person name="Barry K."/>
            <person name="Bills G."/>
            <person name="Bluhm B."/>
            <person name="Cannon C."/>
            <person name="Castanera R."/>
            <person name="Culley D."/>
            <person name="Daum C."/>
            <person name="Ezra D."/>
            <person name="Gonzalez J."/>
            <person name="Henrissat B."/>
            <person name="Kuo A."/>
            <person name="Liang C."/>
            <person name="Lipzen A."/>
            <person name="Lutzoni F."/>
            <person name="Magnuson J."/>
            <person name="Mondo S."/>
            <person name="Nolan M."/>
            <person name="Ohm R."/>
            <person name="Pangilinan J."/>
            <person name="Park H.-J."/>
            <person name="Ramirez L."/>
            <person name="Alfaro M."/>
            <person name="Sun H."/>
            <person name="Tritt A."/>
            <person name="Yoshinaga Y."/>
            <person name="Zwiers L.-H."/>
            <person name="Turgeon B."/>
            <person name="Goodwin S."/>
            <person name="Spatafora J."/>
            <person name="Crous P."/>
            <person name="Grigoriev I."/>
        </authorList>
    </citation>
    <scope>NUCLEOTIDE SEQUENCE</scope>
    <source>
        <strain evidence="2">CBS 183.55</strain>
    </source>
</reference>
<sequence length="86" mass="9507">MFGSPWACNTASNPPTNKRPDTDNETELYLKSIEDYTATSKQYVVASNAKQSPLLTKNAMHPTYTVSTRSENDHLLAVFHCVQGDG</sequence>
<dbReference type="EMBL" id="ML978969">
    <property type="protein sequence ID" value="KAF1928256.1"/>
    <property type="molecule type" value="Genomic_DNA"/>
</dbReference>
<organism evidence="2 3">
    <name type="scientific">Didymella exigua CBS 183.55</name>
    <dbReference type="NCBI Taxonomy" id="1150837"/>
    <lineage>
        <taxon>Eukaryota</taxon>
        <taxon>Fungi</taxon>
        <taxon>Dikarya</taxon>
        <taxon>Ascomycota</taxon>
        <taxon>Pezizomycotina</taxon>
        <taxon>Dothideomycetes</taxon>
        <taxon>Pleosporomycetidae</taxon>
        <taxon>Pleosporales</taxon>
        <taxon>Pleosporineae</taxon>
        <taxon>Didymellaceae</taxon>
        <taxon>Didymella</taxon>
    </lineage>
</organism>
<dbReference type="AlphaFoldDB" id="A0A6A5RPN0"/>
<accession>A0A6A5RPN0</accession>
<feature type="region of interest" description="Disordered" evidence="1">
    <location>
        <begin position="1"/>
        <end position="23"/>
    </location>
</feature>
<evidence type="ECO:0000313" key="2">
    <source>
        <dbReference type="EMBL" id="KAF1928256.1"/>
    </source>
</evidence>
<name>A0A6A5RPN0_9PLEO</name>
<feature type="compositionally biased region" description="Polar residues" evidence="1">
    <location>
        <begin position="7"/>
        <end position="16"/>
    </location>
</feature>